<dbReference type="InterPro" id="IPR015813">
    <property type="entry name" value="Pyrv/PenolPyrv_kinase-like_dom"/>
</dbReference>
<accession>A0A0M6YL32</accession>
<dbReference type="Proteomes" id="UP000049222">
    <property type="component" value="Unassembled WGS sequence"/>
</dbReference>
<evidence type="ECO:0000313" key="2">
    <source>
        <dbReference type="Proteomes" id="UP000049222"/>
    </source>
</evidence>
<dbReference type="OrthoDB" id="9785398at2"/>
<keyword evidence="1" id="KW-0808">Transferase</keyword>
<reference evidence="1 2" key="1">
    <citation type="submission" date="2015-07" db="EMBL/GenBank/DDBJ databases">
        <authorList>
            <person name="Noorani M."/>
        </authorList>
    </citation>
    <scope>NUCLEOTIDE SEQUENCE [LARGE SCALE GENOMIC DNA]</scope>
    <source>
        <strain evidence="1 2">CECT 7802</strain>
    </source>
</reference>
<dbReference type="STRING" id="420998.JDO7802_02629"/>
<name>A0A0M6YL32_9RHOB</name>
<dbReference type="Gene3D" id="3.20.20.60">
    <property type="entry name" value="Phosphoenolpyruvate-binding domains"/>
    <property type="match status" value="1"/>
</dbReference>
<dbReference type="InterPro" id="IPR039556">
    <property type="entry name" value="ICL/PEPM"/>
</dbReference>
<proteinExistence type="predicted"/>
<gene>
    <name evidence="1" type="primary">bcpA</name>
    <name evidence="1" type="ORF">JDO7802_02629</name>
</gene>
<evidence type="ECO:0000313" key="1">
    <source>
        <dbReference type="EMBL" id="CTQ50604.1"/>
    </source>
</evidence>
<sequence length="267" mass="27335">MTDFRALHRPGSPFILANAWDVGSARMLRALGAQAIATSSAGYAFTRGLPDGGRVPRSEAIAHAKDLAHHLKCPVSADLEDGYGPEPSDAGDTVAEAARAGLAGCCIEDVAADGSAYGLEVSVARVAAAVAEARRASHDFVFTARADGVMTGAYDLEEAIARIRAFAAAGADVLYVPMPETIEGLARICASVDAPVNALAAGPWTQTTRAEFAEAGVARISLGSALARATHQTIRDAGQAMFGSGDFTNLGGIGSGEVDGYLEDGAK</sequence>
<dbReference type="AlphaFoldDB" id="A0A0M6YL32"/>
<protein>
    <submittedName>
        <fullName evidence="1">Carboxyvinyl-carboxyphosphonate phosphorylmutase</fullName>
        <ecNumber evidence="1">2.7.8.23</ecNumber>
    </submittedName>
</protein>
<keyword evidence="2" id="KW-1185">Reference proteome</keyword>
<dbReference type="InterPro" id="IPR040442">
    <property type="entry name" value="Pyrv_kinase-like_dom_sf"/>
</dbReference>
<dbReference type="EC" id="2.7.8.23" evidence="1"/>
<dbReference type="CDD" id="cd00377">
    <property type="entry name" value="ICL_PEPM"/>
    <property type="match status" value="1"/>
</dbReference>
<dbReference type="PANTHER" id="PTHR42905:SF16">
    <property type="entry name" value="CARBOXYPHOSPHONOENOLPYRUVATE PHOSPHONOMUTASE-LIKE PROTEIN (AFU_ORTHOLOGUE AFUA_5G07230)"/>
    <property type="match status" value="1"/>
</dbReference>
<dbReference type="RefSeq" id="WP_055086242.1">
    <property type="nucleotide sequence ID" value="NZ_CXSU01000012.1"/>
</dbReference>
<dbReference type="EMBL" id="CXSU01000012">
    <property type="protein sequence ID" value="CTQ50604.1"/>
    <property type="molecule type" value="Genomic_DNA"/>
</dbReference>
<dbReference type="PANTHER" id="PTHR42905">
    <property type="entry name" value="PHOSPHOENOLPYRUVATE CARBOXYLASE"/>
    <property type="match status" value="1"/>
</dbReference>
<dbReference type="Pfam" id="PF13714">
    <property type="entry name" value="PEP_mutase"/>
    <property type="match status" value="1"/>
</dbReference>
<dbReference type="SUPFAM" id="SSF51621">
    <property type="entry name" value="Phosphoenolpyruvate/pyruvate domain"/>
    <property type="match status" value="1"/>
</dbReference>
<organism evidence="1 2">
    <name type="scientific">Jannaschia donghaensis</name>
    <dbReference type="NCBI Taxonomy" id="420998"/>
    <lineage>
        <taxon>Bacteria</taxon>
        <taxon>Pseudomonadati</taxon>
        <taxon>Pseudomonadota</taxon>
        <taxon>Alphaproteobacteria</taxon>
        <taxon>Rhodobacterales</taxon>
        <taxon>Roseobacteraceae</taxon>
        <taxon>Jannaschia</taxon>
    </lineage>
</organism>
<dbReference type="GO" id="GO:0008807">
    <property type="term" value="F:carboxyvinyl-carboxyphosphonate phosphorylmutase activity"/>
    <property type="evidence" value="ECO:0007669"/>
    <property type="project" value="UniProtKB-EC"/>
</dbReference>